<dbReference type="SUPFAM" id="SSF52172">
    <property type="entry name" value="CheY-like"/>
    <property type="match status" value="1"/>
</dbReference>
<dbReference type="SMART" id="SM00448">
    <property type="entry name" value="REC"/>
    <property type="match status" value="1"/>
</dbReference>
<dbReference type="STRING" id="108003.B1C78_09765"/>
<proteinExistence type="predicted"/>
<keyword evidence="1" id="KW-0597">Phosphoprotein</keyword>
<dbReference type="EMBL" id="MVBK01000056">
    <property type="protein sequence ID" value="OOG23933.1"/>
    <property type="molecule type" value="Genomic_DNA"/>
</dbReference>
<dbReference type="PROSITE" id="PS50110">
    <property type="entry name" value="RESPONSE_REGULATORY"/>
    <property type="match status" value="1"/>
</dbReference>
<dbReference type="GO" id="GO:0000160">
    <property type="term" value="P:phosphorelay signal transduction system"/>
    <property type="evidence" value="ECO:0007669"/>
    <property type="project" value="InterPro"/>
</dbReference>
<comment type="caution">
    <text evidence="3">The sequence shown here is derived from an EMBL/GenBank/DDBJ whole genome shotgun (WGS) entry which is preliminary data.</text>
</comment>
<feature type="modified residue" description="4-aspartylphosphate" evidence="1">
    <location>
        <position position="61"/>
    </location>
</feature>
<dbReference type="Gene3D" id="3.40.50.2300">
    <property type="match status" value="1"/>
</dbReference>
<dbReference type="PANTHER" id="PTHR44520">
    <property type="entry name" value="RESPONSE REGULATOR RCP1-RELATED"/>
    <property type="match status" value="1"/>
</dbReference>
<evidence type="ECO:0000313" key="3">
    <source>
        <dbReference type="EMBL" id="OOG23933.1"/>
    </source>
</evidence>
<dbReference type="Proteomes" id="UP000189462">
    <property type="component" value="Unassembled WGS sequence"/>
</dbReference>
<evidence type="ECO:0000313" key="4">
    <source>
        <dbReference type="Proteomes" id="UP000189462"/>
    </source>
</evidence>
<dbReference type="InterPro" id="IPR001789">
    <property type="entry name" value="Sig_transdc_resp-reg_receiver"/>
</dbReference>
<sequence length="139" mass="15790">MKTHARPILLVEDDRIDAMTVTRSLRELHVANSVEHVENGEQALAYLKDPASTRPCLILLDLNMPVMGGIEFLRETKSNGLNLRRIPVVVLTTSEEQRDKVESFDLGVAGYMRKPVDYGQFVDMMRTIDAYWTISELPD</sequence>
<dbReference type="Pfam" id="PF00072">
    <property type="entry name" value="Response_reg"/>
    <property type="match status" value="1"/>
</dbReference>
<dbReference type="InterPro" id="IPR011006">
    <property type="entry name" value="CheY-like_superfamily"/>
</dbReference>
<keyword evidence="4" id="KW-1185">Reference proteome</keyword>
<organism evidence="3 4">
    <name type="scientific">Thioalkalivibrio denitrificans</name>
    <dbReference type="NCBI Taxonomy" id="108003"/>
    <lineage>
        <taxon>Bacteria</taxon>
        <taxon>Pseudomonadati</taxon>
        <taxon>Pseudomonadota</taxon>
        <taxon>Gammaproteobacteria</taxon>
        <taxon>Chromatiales</taxon>
        <taxon>Ectothiorhodospiraceae</taxon>
        <taxon>Thioalkalivibrio</taxon>
    </lineage>
</organism>
<feature type="domain" description="Response regulatory" evidence="2">
    <location>
        <begin position="7"/>
        <end position="129"/>
    </location>
</feature>
<name>A0A1V3NG82_9GAMM</name>
<evidence type="ECO:0000256" key="1">
    <source>
        <dbReference type="PROSITE-ProRule" id="PRU00169"/>
    </source>
</evidence>
<gene>
    <name evidence="3" type="ORF">B1C78_09765</name>
</gene>
<accession>A0A1V3NG82</accession>
<dbReference type="AlphaFoldDB" id="A0A1V3NG82"/>
<evidence type="ECO:0000259" key="2">
    <source>
        <dbReference type="PROSITE" id="PS50110"/>
    </source>
</evidence>
<dbReference type="OrthoDB" id="9793549at2"/>
<dbReference type="CDD" id="cd17557">
    <property type="entry name" value="REC_Rcp-like"/>
    <property type="match status" value="1"/>
</dbReference>
<protein>
    <submittedName>
        <fullName evidence="3">Two-component system response regulator</fullName>
    </submittedName>
</protein>
<dbReference type="InterPro" id="IPR052893">
    <property type="entry name" value="TCS_response_regulator"/>
</dbReference>
<dbReference type="RefSeq" id="WP_077278965.1">
    <property type="nucleotide sequence ID" value="NZ_MVBK01000056.1"/>
</dbReference>
<reference evidence="3 4" key="1">
    <citation type="submission" date="2017-02" db="EMBL/GenBank/DDBJ databases">
        <title>Genomic diversity within the haloalkaliphilic genus Thioalkalivibrio.</title>
        <authorList>
            <person name="Ahn A.-C."/>
            <person name="Meier-Kolthoff J."/>
            <person name="Overmars L."/>
            <person name="Richter M."/>
            <person name="Woyke T."/>
            <person name="Sorokin D.Y."/>
            <person name="Muyzer G."/>
        </authorList>
    </citation>
    <scope>NUCLEOTIDE SEQUENCE [LARGE SCALE GENOMIC DNA]</scope>
    <source>
        <strain evidence="3 4">ALJD</strain>
    </source>
</reference>